<reference evidence="11" key="1">
    <citation type="submission" date="2009-02" db="EMBL/GenBank/DDBJ databases">
        <title>African cassava mosaic virus DNA-A component infects non-cultivated exotic cotton species in Pakistan.</title>
        <authorList>
            <person name="Khan M."/>
            <person name="Fauquet C."/>
        </authorList>
    </citation>
    <scope>NUCLEOTIDE SEQUENCE</scope>
</reference>
<name>F0UXL5_9GEMI</name>
<dbReference type="InterPro" id="IPR002511">
    <property type="entry name" value="Gemini_V2"/>
</dbReference>
<accession>F0UXL5</accession>
<keyword evidence="5 10" id="KW-0941">Suppressor of RNA silencing</keyword>
<sequence>MWDPLENNCPDASLGLTWMLVIHELNGYPDTFQPSTLGHNLVRDLWSAIRVSYTHINCHEISAFLLHGTPVVQGCNFDSAYTNRDTACIVRAIPLPRSWINWPLYLKCMMYYMYTQSSHTSMVRIMRNVG</sequence>
<comment type="function">
    <text evidence="1 10">Through its interaction with host SGS3, acts as a suppressor of RNA-mediated gene silencing, also known as post-transcriptional gene silencing (PTGS), a mechanism of plant viral defense that limits the accumulation of viral RNAs.</text>
</comment>
<dbReference type="GO" id="GO:0052170">
    <property type="term" value="P:symbiont-mediated suppression of host innate immune response"/>
    <property type="evidence" value="ECO:0007669"/>
    <property type="project" value="UniProtKB-KW"/>
</dbReference>
<organism evidence="11">
    <name type="scientific">African cassava mosaic virus-cotton</name>
    <dbReference type="NCBI Taxonomy" id="685973"/>
    <lineage>
        <taxon>Viruses</taxon>
        <taxon>Monodnaviria</taxon>
        <taxon>Shotokuvirae</taxon>
        <taxon>Cressdnaviricota</taxon>
        <taxon>Repensiviricetes</taxon>
        <taxon>Geplafuvirales</taxon>
        <taxon>Geminiviridae</taxon>
        <taxon>Begomovirus</taxon>
        <taxon>Begomovirus manihotis</taxon>
    </lineage>
</organism>
<evidence type="ECO:0000256" key="4">
    <source>
        <dbReference type="ARBA" id="ARBA00011105"/>
    </source>
</evidence>
<evidence type="ECO:0000256" key="6">
    <source>
        <dbReference type="ARBA" id="ARBA00022581"/>
    </source>
</evidence>
<evidence type="ECO:0000256" key="5">
    <source>
        <dbReference type="ARBA" id="ARBA00022463"/>
    </source>
</evidence>
<keyword evidence="6 10" id="KW-0945">Host-virus interaction</keyword>
<keyword evidence="8 10" id="KW-1035">Host cytoplasm</keyword>
<evidence type="ECO:0000256" key="3">
    <source>
        <dbReference type="ARBA" id="ARBA00009397"/>
    </source>
</evidence>
<dbReference type="EMBL" id="FJ751233">
    <property type="protein sequence ID" value="ACZ74628.1"/>
    <property type="molecule type" value="Genomic_DNA"/>
</dbReference>
<dbReference type="Pfam" id="PF01524">
    <property type="entry name" value="Gemini_V2"/>
    <property type="match status" value="1"/>
</dbReference>
<protein>
    <recommendedName>
        <fullName evidence="10">Protein V2</fullName>
    </recommendedName>
</protein>
<evidence type="ECO:0000256" key="2">
    <source>
        <dbReference type="ARBA" id="ARBA00004407"/>
    </source>
</evidence>
<evidence type="ECO:0000256" key="1">
    <source>
        <dbReference type="ARBA" id="ARBA00003603"/>
    </source>
</evidence>
<evidence type="ECO:0000256" key="10">
    <source>
        <dbReference type="RuleBase" id="RU364051"/>
    </source>
</evidence>
<keyword evidence="9" id="KW-0899">Viral immunoevasion</keyword>
<gene>
    <name evidence="11" type="primary">AV2</name>
</gene>
<evidence type="ECO:0000256" key="9">
    <source>
        <dbReference type="ARBA" id="ARBA00023280"/>
    </source>
</evidence>
<proteinExistence type="inferred from homology"/>
<keyword evidence="7" id="KW-1090">Inhibition of host innate immune response by virus</keyword>
<dbReference type="GO" id="GO:0044220">
    <property type="term" value="C:host cell perinuclear region of cytoplasm"/>
    <property type="evidence" value="ECO:0007669"/>
    <property type="project" value="UniProtKB-SubCell"/>
</dbReference>
<evidence type="ECO:0000256" key="7">
    <source>
        <dbReference type="ARBA" id="ARBA00022632"/>
    </source>
</evidence>
<evidence type="ECO:0000256" key="8">
    <source>
        <dbReference type="ARBA" id="ARBA00023200"/>
    </source>
</evidence>
<comment type="subunit">
    <text evidence="4 10">Interacts with host SGS3.</text>
</comment>
<comment type="subcellular location">
    <subcellularLocation>
        <location evidence="2 10">Host cytoplasm</location>
        <location evidence="2 10">Host perinuclear region</location>
    </subcellularLocation>
</comment>
<comment type="similarity">
    <text evidence="3 10">Belongs to the geminiviridae protein AV2/V2 family.</text>
</comment>
<dbReference type="GO" id="GO:0060967">
    <property type="term" value="P:negative regulation of gene silencing by regulatory ncRNA"/>
    <property type="evidence" value="ECO:0007669"/>
    <property type="project" value="InterPro"/>
</dbReference>
<reference evidence="11" key="2">
    <citation type="journal article" date="2012" name="PLoS ONE">
        <title>A melting pot of old world begomoviruses and their satellites infecting a collection of gossypium species in pakistan.</title>
        <authorList>
            <person name="Nawaz-Ul-Rehman M.S."/>
            <person name="Briddon R.W."/>
            <person name="Fauquet C.M."/>
        </authorList>
    </citation>
    <scope>NUCLEOTIDE SEQUENCE</scope>
</reference>
<evidence type="ECO:0000313" key="11">
    <source>
        <dbReference type="EMBL" id="ACZ74628.1"/>
    </source>
</evidence>